<dbReference type="InterPro" id="IPR001343">
    <property type="entry name" value="Hemolysn_Ca-bd"/>
</dbReference>
<evidence type="ECO:0000313" key="3">
    <source>
        <dbReference type="EMBL" id="XCC94597.1"/>
    </source>
</evidence>
<dbReference type="AlphaFoldDB" id="A0AAU8AJM4"/>
<gene>
    <name evidence="3" type="ORF">PVT71_05100</name>
</gene>
<dbReference type="GO" id="GO:0005509">
    <property type="term" value="F:calcium ion binding"/>
    <property type="evidence" value="ECO:0007669"/>
    <property type="project" value="InterPro"/>
</dbReference>
<evidence type="ECO:0000256" key="2">
    <source>
        <dbReference type="SAM" id="SignalP"/>
    </source>
</evidence>
<organism evidence="3">
    <name type="scientific">Alloyangia sp. H15</name>
    <dbReference type="NCBI Taxonomy" id="3029062"/>
    <lineage>
        <taxon>Bacteria</taxon>
        <taxon>Pseudomonadati</taxon>
        <taxon>Pseudomonadota</taxon>
        <taxon>Alphaproteobacteria</taxon>
        <taxon>Rhodobacterales</taxon>
        <taxon>Roseobacteraceae</taxon>
        <taxon>Alloyangia</taxon>
    </lineage>
</organism>
<feature type="compositionally biased region" description="Low complexity" evidence="1">
    <location>
        <begin position="316"/>
        <end position="353"/>
    </location>
</feature>
<dbReference type="SUPFAM" id="SSF51120">
    <property type="entry name" value="beta-Roll"/>
    <property type="match status" value="1"/>
</dbReference>
<evidence type="ECO:0000256" key="1">
    <source>
        <dbReference type="SAM" id="MobiDB-lite"/>
    </source>
</evidence>
<protein>
    <submittedName>
        <fullName evidence="3">Calcium-binding protein</fullName>
    </submittedName>
</protein>
<dbReference type="Pfam" id="PF00353">
    <property type="entry name" value="HemolysinCabind"/>
    <property type="match status" value="1"/>
</dbReference>
<feature type="signal peptide" evidence="2">
    <location>
        <begin position="1"/>
        <end position="21"/>
    </location>
</feature>
<keyword evidence="2" id="KW-0732">Signal</keyword>
<dbReference type="Gene3D" id="2.150.10.10">
    <property type="entry name" value="Serralysin-like metalloprotease, C-terminal"/>
    <property type="match status" value="1"/>
</dbReference>
<dbReference type="PROSITE" id="PS00330">
    <property type="entry name" value="HEMOLYSIN_CALCIUM"/>
    <property type="match status" value="2"/>
</dbReference>
<dbReference type="InterPro" id="IPR018511">
    <property type="entry name" value="Hemolysin-typ_Ca-bd_CS"/>
</dbReference>
<accession>A0AAU8AJM4</accession>
<reference evidence="3" key="1">
    <citation type="submission" date="2023-02" db="EMBL/GenBank/DDBJ databases">
        <title>Description and genomic characterization of Salipiger bruguierae sp. nov., isolated from the sediment of mangrove plant Bruguiera sexangula.</title>
        <authorList>
            <person name="Long M."/>
        </authorList>
    </citation>
    <scope>NUCLEOTIDE SEQUENCE</scope>
    <source>
        <strain evidence="3">H15</strain>
    </source>
</reference>
<proteinExistence type="predicted"/>
<dbReference type="RefSeq" id="WP_353473423.1">
    <property type="nucleotide sequence ID" value="NZ_CP123384.1"/>
</dbReference>
<name>A0AAU8AJM4_9RHOB</name>
<dbReference type="EMBL" id="CP123384">
    <property type="protein sequence ID" value="XCC94597.1"/>
    <property type="molecule type" value="Genomic_DNA"/>
</dbReference>
<sequence>MVWRFLRAAVLAAGWPLAALAQTGGTPSREVYVFGNSLVHFLGQEDHSNTPYWMARLAEAAGARLALDGQWGFLRDFSDGLPPDPNWTIPGVANNWDQGRGSFGDAGYDAVVITPANFLQYQAPDAPYPGNNPSGTSPMDAILTVADWVEGHAPGTPLWVYEGWPDMAGVAGEFPPSARGMRRYHDYTLGAYGVWYDDLLRKLREARPGRPVQVIPVARVLSELLDEGGLLQDVPALALYVDDAPHGTPSLYFLAAMVSYSALYAAPPPKGFAPPPEIDTAIAEAYPQIADHVWQVVSALLPEKAAAAPAAPPAEPQKAAEAGPAPAATEPLPARPELALPGPGAHPEGAPALAMGLSGLSDWSTQHPFVDLMKSSRVWVGHLPGQWGGVEIDALRAQGVLDDDGWPLRIPEGVERLEALLLTDQPEAARHLRGTYVVLWQGKGELELTGRASRVRMEEGRALFDYAPGEGSVGISISATDPADPIRDIHVVREDQMPLYEAGALFNPDWLARIHDLRALRFMDWMMTNGSPVQGWDDRPRMSDATWTAWGVPPEVMIALANEVGADPWFTLPHMADDDYVRRFAELVKARLDPRLKAYVEYSNEVWNHIFPQAGWAAQQAEARWGHSESGWIQFYGLRAAQVMDIWSDVYGDEAADRLVRVISTHTGWPGLEEQILTAPLAYLALDRPPQESFDAYAVAGYFGYELGGEEMAAQMDDWLSRAEMQAQEDGEAQGLRRVALREYVRQHRFDAAILPVALALQEGSLAELTGEILPYHAGVAEAAGLRLVMYEGGTHVAAQAERLQDARLTGFFETFNYTPEMAKLYEQLLTGWIAAGGTLFNAFVDVAQASQWGSWGALRHLDDANPRWDMLMSYNASAPTGWETREAGTFDDGLLLRAAPEGGRLEGTARPDILLGGAGDDVLVGGGGDDHLHGGPGQDRALLPGSRQGYSFTRDASGRLIADGPAGRVTLFSVELLGFEDAPGEEVPAAGL</sequence>
<feature type="region of interest" description="Disordered" evidence="1">
    <location>
        <begin position="308"/>
        <end position="353"/>
    </location>
</feature>
<dbReference type="InterPro" id="IPR011049">
    <property type="entry name" value="Serralysin-like_metalloprot_C"/>
</dbReference>
<feature type="chain" id="PRO_5043616568" evidence="2">
    <location>
        <begin position="22"/>
        <end position="993"/>
    </location>
</feature>